<accession>A0A8J7F3N8</accession>
<organism evidence="3 4">
    <name type="scientific">Plectonema cf. radiosum LEGE 06105</name>
    <dbReference type="NCBI Taxonomy" id="945769"/>
    <lineage>
        <taxon>Bacteria</taxon>
        <taxon>Bacillati</taxon>
        <taxon>Cyanobacteriota</taxon>
        <taxon>Cyanophyceae</taxon>
        <taxon>Oscillatoriophycideae</taxon>
        <taxon>Oscillatoriales</taxon>
        <taxon>Microcoleaceae</taxon>
        <taxon>Plectonema</taxon>
    </lineage>
</organism>
<dbReference type="Proteomes" id="UP000620559">
    <property type="component" value="Unassembled WGS sequence"/>
</dbReference>
<feature type="region of interest" description="Disordered" evidence="2">
    <location>
        <begin position="500"/>
        <end position="539"/>
    </location>
</feature>
<dbReference type="AlphaFoldDB" id="A0A8J7F3N8"/>
<dbReference type="RefSeq" id="WP_193920327.1">
    <property type="nucleotide sequence ID" value="NZ_JADEWL010000032.1"/>
</dbReference>
<comment type="caution">
    <text evidence="3">The sequence shown here is derived from an EMBL/GenBank/DDBJ whole genome shotgun (WGS) entry which is preliminary data.</text>
</comment>
<dbReference type="EMBL" id="JADEWL010000032">
    <property type="protein sequence ID" value="MBE9213423.1"/>
    <property type="molecule type" value="Genomic_DNA"/>
</dbReference>
<reference evidence="3" key="1">
    <citation type="submission" date="2020-10" db="EMBL/GenBank/DDBJ databases">
        <authorList>
            <person name="Castelo-Branco R."/>
            <person name="Eusebio N."/>
            <person name="Adriana R."/>
            <person name="Vieira A."/>
            <person name="Brugerolle De Fraissinette N."/>
            <person name="Rezende De Castro R."/>
            <person name="Schneider M.P."/>
            <person name="Vasconcelos V."/>
            <person name="Leao P.N."/>
        </authorList>
    </citation>
    <scope>NUCLEOTIDE SEQUENCE</scope>
    <source>
        <strain evidence="3">LEGE 06105</strain>
    </source>
</reference>
<gene>
    <name evidence="3" type="ORF">IQ247_12225</name>
</gene>
<feature type="compositionally biased region" description="Basic and acidic residues" evidence="2">
    <location>
        <begin position="530"/>
        <end position="539"/>
    </location>
</feature>
<name>A0A8J7F3N8_9CYAN</name>
<protein>
    <submittedName>
        <fullName evidence="3">Uncharacterized protein</fullName>
    </submittedName>
</protein>
<evidence type="ECO:0000256" key="1">
    <source>
        <dbReference type="SAM" id="Coils"/>
    </source>
</evidence>
<evidence type="ECO:0000313" key="4">
    <source>
        <dbReference type="Proteomes" id="UP000620559"/>
    </source>
</evidence>
<sequence>MHETQTPDDGAYIEKLNSVDSLQSSERAANPFHGILAGENKAIEVLLLAPASEQASLNQTASSSEDIDTAVEIIIDSQLSQSPQFDQETNSEHPLKDDWVAEPNAQQQAMVNAEFDKLLQLNEELRSANNQLYEQVEELTTALGESQAALQRQKKRSTVAESMFKQQSQELNAAQAQIQSLFEQLENTLKNAQRQESLAESYKGQIELNQQRLAQIERESALIQTKYNEQSQLLSQSENDCRELRTRLKRQQRQTLQFKAALEKSLETTIPGYDTLDDTDSSFSDTTINSKLSKFKQIQTIKSIQSIQPWSAPPESYEIQNDLWQEILTTSAANDSENSIPEESSTWEFSANPDIVPKEDLANDAAAEKTTEQQIVSPSDSSELEEKLDSVIQTFFSQTESGLQKSPPKEDVENSSAIIPNWKAVIEPRGTNNDDNNLINNLETNQNYSTNNEQTISFTSSMKMNENSDSETQDYWEEISHFPAFDLSENAASFEFINNDEYHTNSPSPLIYPKRPPKGRKSLSSVELPKFTEKKDTHE</sequence>
<proteinExistence type="predicted"/>
<evidence type="ECO:0000313" key="3">
    <source>
        <dbReference type="EMBL" id="MBE9213423.1"/>
    </source>
</evidence>
<feature type="coiled-coil region" evidence="1">
    <location>
        <begin position="111"/>
        <end position="254"/>
    </location>
</feature>
<feature type="region of interest" description="Disordered" evidence="2">
    <location>
        <begin position="365"/>
        <end position="384"/>
    </location>
</feature>
<keyword evidence="4" id="KW-1185">Reference proteome</keyword>
<evidence type="ECO:0000256" key="2">
    <source>
        <dbReference type="SAM" id="MobiDB-lite"/>
    </source>
</evidence>
<keyword evidence="1" id="KW-0175">Coiled coil</keyword>